<evidence type="ECO:0008006" key="6">
    <source>
        <dbReference type="Google" id="ProtNLM"/>
    </source>
</evidence>
<sequence>MLHNGKKQQSLFTHKNKYLMKTKNIPIILLCLVLTAPAFAAGTSFRERNESRQQRTERSSFGSGGLRGDGGPPTIPTDVDPPTDPSNPGDPIGNGIWLLTGLGLAYGAYLFGKKRKEALN</sequence>
<feature type="signal peptide" evidence="3">
    <location>
        <begin position="1"/>
        <end position="40"/>
    </location>
</feature>
<organism evidence="4 5">
    <name type="scientific">Candidatus Ordinivivax streblomastigis</name>
    <dbReference type="NCBI Taxonomy" id="2540710"/>
    <lineage>
        <taxon>Bacteria</taxon>
        <taxon>Pseudomonadati</taxon>
        <taxon>Bacteroidota</taxon>
        <taxon>Bacteroidia</taxon>
        <taxon>Bacteroidales</taxon>
        <taxon>Candidatus Ordinivivax</taxon>
    </lineage>
</organism>
<feature type="compositionally biased region" description="Basic and acidic residues" evidence="1">
    <location>
        <begin position="45"/>
        <end position="58"/>
    </location>
</feature>
<reference evidence="4 5" key="1">
    <citation type="submission" date="2019-03" db="EMBL/GenBank/DDBJ databases">
        <title>Single cell metagenomics reveals metabolic interactions within the superorganism composed of flagellate Streblomastix strix and complex community of Bacteroidetes bacteria on its surface.</title>
        <authorList>
            <person name="Treitli S.C."/>
            <person name="Kolisko M."/>
            <person name="Husnik F."/>
            <person name="Keeling P."/>
            <person name="Hampl V."/>
        </authorList>
    </citation>
    <scope>NUCLEOTIDE SEQUENCE [LARGE SCALE GENOMIC DNA]</scope>
    <source>
        <strain evidence="4">St1</strain>
    </source>
</reference>
<accession>A0A5M8NZQ3</accession>
<feature type="region of interest" description="Disordered" evidence="1">
    <location>
        <begin position="44"/>
        <end position="92"/>
    </location>
</feature>
<keyword evidence="3" id="KW-0732">Signal</keyword>
<dbReference type="Proteomes" id="UP000324575">
    <property type="component" value="Unassembled WGS sequence"/>
</dbReference>
<keyword evidence="2" id="KW-0812">Transmembrane</keyword>
<evidence type="ECO:0000256" key="3">
    <source>
        <dbReference type="SAM" id="SignalP"/>
    </source>
</evidence>
<keyword evidence="2" id="KW-0472">Membrane</keyword>
<evidence type="ECO:0000256" key="2">
    <source>
        <dbReference type="SAM" id="Phobius"/>
    </source>
</evidence>
<proteinExistence type="predicted"/>
<feature type="compositionally biased region" description="Gly residues" evidence="1">
    <location>
        <begin position="62"/>
        <end position="71"/>
    </location>
</feature>
<keyword evidence="2" id="KW-1133">Transmembrane helix</keyword>
<dbReference type="AlphaFoldDB" id="A0A5M8NZQ3"/>
<feature type="chain" id="PRO_5024310384" description="LPXTG cell wall anchor domain-containing protein" evidence="3">
    <location>
        <begin position="41"/>
        <end position="120"/>
    </location>
</feature>
<comment type="caution">
    <text evidence="4">The sequence shown here is derived from an EMBL/GenBank/DDBJ whole genome shotgun (WGS) entry which is preliminary data.</text>
</comment>
<dbReference type="EMBL" id="SNRX01000016">
    <property type="protein sequence ID" value="KAA6301628.1"/>
    <property type="molecule type" value="Genomic_DNA"/>
</dbReference>
<protein>
    <recommendedName>
        <fullName evidence="6">LPXTG cell wall anchor domain-containing protein</fullName>
    </recommendedName>
</protein>
<name>A0A5M8NZQ3_9BACT</name>
<evidence type="ECO:0000313" key="4">
    <source>
        <dbReference type="EMBL" id="KAA6301628.1"/>
    </source>
</evidence>
<evidence type="ECO:0000256" key="1">
    <source>
        <dbReference type="SAM" id="MobiDB-lite"/>
    </source>
</evidence>
<gene>
    <name evidence="4" type="ORF">EZS26_002234</name>
</gene>
<feature type="transmembrane region" description="Helical" evidence="2">
    <location>
        <begin position="95"/>
        <end position="112"/>
    </location>
</feature>
<evidence type="ECO:0000313" key="5">
    <source>
        <dbReference type="Proteomes" id="UP000324575"/>
    </source>
</evidence>